<name>A0A238GSV5_TELCI</name>
<dbReference type="Pfam" id="PF01549">
    <property type="entry name" value="ShK"/>
    <property type="match status" value="2"/>
</dbReference>
<evidence type="ECO:0000313" key="4">
    <source>
        <dbReference type="EMBL" id="SKB11003.1"/>
    </source>
</evidence>
<gene>
    <name evidence="4" type="primary">Tck6</name>
</gene>
<accession>A0A238GSV5</accession>
<reference evidence="4" key="1">
    <citation type="submission" date="2017-02" db="EMBL/GenBank/DDBJ databases">
        <authorList>
            <person name="Peterson S.W."/>
        </authorList>
    </citation>
    <scope>NUCLEOTIDE SEQUENCE</scope>
    <source>
        <tissue evidence="4">Whole organism</tissue>
    </source>
</reference>
<evidence type="ECO:0000256" key="1">
    <source>
        <dbReference type="PROSITE-ProRule" id="PRU01005"/>
    </source>
</evidence>
<keyword evidence="2" id="KW-0732">Signal</keyword>
<dbReference type="PROSITE" id="PS51670">
    <property type="entry name" value="SHKT"/>
    <property type="match status" value="1"/>
</dbReference>
<comment type="caution">
    <text evidence="1">Lacks conserved residue(s) required for the propagation of feature annotation.</text>
</comment>
<protein>
    <submittedName>
        <fullName evidence="4">ShKT-domain containing protein</fullName>
    </submittedName>
</protein>
<sequence length="111" mass="12668">MMFHFICLLAIFGSTTLNGVKAYYKPGGNSDVTECVDRSPSCFADAANKLCDAFGEDYKRNVCPESCGICPCTDRASEYECDQYKKHNLCKDGRYHTRIWCRKTCEYCWKA</sequence>
<reference evidence="4" key="2">
    <citation type="submission" date="2017-07" db="EMBL/GenBank/DDBJ databases">
        <title>Niche-specific gene expression in a parasitic nematode; increased expression of immunomodulators in Teladorsagia circumcincta larvae derived from host mucosa.</title>
        <authorList>
            <person name="McNeilly T.N."/>
            <person name="Frew D."/>
            <person name="Burgess S.T.G."/>
            <person name="Wright H."/>
            <person name="Bartley D.J."/>
            <person name="Bartley Y."/>
            <person name="Nisbet A.J."/>
        </authorList>
    </citation>
    <scope>NUCLEOTIDE SEQUENCE</scope>
    <source>
        <tissue evidence="4">Whole organism</tissue>
    </source>
</reference>
<proteinExistence type="evidence at transcript level"/>
<feature type="chain" id="PRO_5012827990" evidence="2">
    <location>
        <begin position="23"/>
        <end position="111"/>
    </location>
</feature>
<dbReference type="EMBL" id="LT797447">
    <property type="protein sequence ID" value="SKB11003.1"/>
    <property type="molecule type" value="mRNA"/>
</dbReference>
<organism evidence="4">
    <name type="scientific">Teladorsagia circumcincta</name>
    <name type="common">Brown stomach worm</name>
    <name type="synonym">Ostertagia circumcincta</name>
    <dbReference type="NCBI Taxonomy" id="45464"/>
    <lineage>
        <taxon>Eukaryota</taxon>
        <taxon>Metazoa</taxon>
        <taxon>Ecdysozoa</taxon>
        <taxon>Nematoda</taxon>
        <taxon>Chromadorea</taxon>
        <taxon>Rhabditida</taxon>
        <taxon>Rhabditina</taxon>
        <taxon>Rhabditomorpha</taxon>
        <taxon>Strongyloidea</taxon>
        <taxon>Trichostrongylidae</taxon>
        <taxon>Teladorsagia</taxon>
    </lineage>
</organism>
<evidence type="ECO:0000259" key="3">
    <source>
        <dbReference type="PROSITE" id="PS51670"/>
    </source>
</evidence>
<feature type="domain" description="ShKT" evidence="3">
    <location>
        <begin position="72"/>
        <end position="108"/>
    </location>
</feature>
<evidence type="ECO:0000256" key="2">
    <source>
        <dbReference type="SAM" id="SignalP"/>
    </source>
</evidence>
<dbReference type="InterPro" id="IPR003582">
    <property type="entry name" value="ShKT_dom"/>
</dbReference>
<feature type="signal peptide" evidence="2">
    <location>
        <begin position="1"/>
        <end position="22"/>
    </location>
</feature>
<dbReference type="SMART" id="SM00254">
    <property type="entry name" value="ShKT"/>
    <property type="match status" value="2"/>
</dbReference>
<dbReference type="AlphaFoldDB" id="A0A238GSV5"/>